<dbReference type="AlphaFoldDB" id="D9PUR8"/>
<name>D9PUR8_METTM</name>
<keyword evidence="2" id="KW-0560">Oxidoreductase</keyword>
<dbReference type="NCBIfam" id="TIGR01214">
    <property type="entry name" value="rmlD"/>
    <property type="match status" value="1"/>
</dbReference>
<dbReference type="SUPFAM" id="SSF51735">
    <property type="entry name" value="NAD(P)-binding Rossmann-fold domains"/>
    <property type="match status" value="1"/>
</dbReference>
<dbReference type="Pfam" id="PF04321">
    <property type="entry name" value="RmlD_sub_bind"/>
    <property type="match status" value="1"/>
</dbReference>
<dbReference type="PaxDb" id="79929-MTBMA_c03640"/>
<protein>
    <submittedName>
        <fullName evidence="2">Predicted dTDP-4-dehydrorhamnose reductase</fullName>
        <ecNumber evidence="2">1.1.1.133</ecNumber>
    </submittedName>
</protein>
<dbReference type="RefSeq" id="WP_013295192.1">
    <property type="nucleotide sequence ID" value="NC_014408.1"/>
</dbReference>
<dbReference type="InterPro" id="IPR036291">
    <property type="entry name" value="NAD(P)-bd_dom_sf"/>
</dbReference>
<dbReference type="Gene3D" id="3.90.25.10">
    <property type="entry name" value="UDP-galactose 4-epimerase, domain 1"/>
    <property type="match status" value="1"/>
</dbReference>
<accession>D9PUR8</accession>
<dbReference type="HOGENOM" id="CLU_045518_1_2_2"/>
<proteinExistence type="predicted"/>
<dbReference type="OrthoDB" id="4907at2157"/>
<dbReference type="STRING" id="79929.MTBMA_c03640"/>
<evidence type="ECO:0000313" key="3">
    <source>
        <dbReference type="Proteomes" id="UP000000345"/>
    </source>
</evidence>
<dbReference type="KEGG" id="mmg:MTBMA_c03640"/>
<dbReference type="FunFam" id="3.40.50.720:FF:000159">
    <property type="entry name" value="dTDP-4-dehydrorhamnose reductase"/>
    <property type="match status" value="1"/>
</dbReference>
<dbReference type="PANTHER" id="PTHR10491">
    <property type="entry name" value="DTDP-4-DEHYDRORHAMNOSE REDUCTASE"/>
    <property type="match status" value="1"/>
</dbReference>
<dbReference type="GeneID" id="9704070"/>
<dbReference type="GO" id="GO:0008831">
    <property type="term" value="F:dTDP-4-dehydrorhamnose reductase activity"/>
    <property type="evidence" value="ECO:0007669"/>
    <property type="project" value="UniProtKB-EC"/>
</dbReference>
<dbReference type="GeneID" id="43708395"/>
<reference evidence="2 3" key="2">
    <citation type="journal article" date="2010" name="J. Bacteriol.">
        <title>Complete genome sequence of Methanothermobacter marburgensis, a methanoarchaeon model organism.</title>
        <authorList>
            <person name="Liesegang H."/>
            <person name="Kaster A.K."/>
            <person name="Wiezer A."/>
            <person name="Goenrich M."/>
            <person name="Wollherr A."/>
            <person name="Seedorf H."/>
            <person name="Gottschalk G."/>
            <person name="Thauer R.K."/>
        </authorList>
    </citation>
    <scope>NUCLEOTIDE SEQUENCE [LARGE SCALE GENOMIC DNA]</scope>
    <source>
        <strain evidence="3">ATCC BAA-927 / DSM 2133 / JCM 14651 / NBRC 100331 / OCM 82 / Marburg</strain>
    </source>
</reference>
<keyword evidence="3" id="KW-1185">Reference proteome</keyword>
<dbReference type="PANTHER" id="PTHR10491:SF4">
    <property type="entry name" value="METHIONINE ADENOSYLTRANSFERASE 2 SUBUNIT BETA"/>
    <property type="match status" value="1"/>
</dbReference>
<dbReference type="EMBL" id="CP001710">
    <property type="protein sequence ID" value="ADL57965.1"/>
    <property type="molecule type" value="Genomic_DNA"/>
</dbReference>
<dbReference type="GO" id="GO:0005829">
    <property type="term" value="C:cytosol"/>
    <property type="evidence" value="ECO:0007669"/>
    <property type="project" value="TreeGrafter"/>
</dbReference>
<dbReference type="InterPro" id="IPR029903">
    <property type="entry name" value="RmlD-like-bd"/>
</dbReference>
<dbReference type="EC" id="1.1.1.133" evidence="2"/>
<dbReference type="GO" id="GO:0019305">
    <property type="term" value="P:dTDP-rhamnose biosynthetic process"/>
    <property type="evidence" value="ECO:0007669"/>
    <property type="project" value="TreeGrafter"/>
</dbReference>
<dbReference type="CDD" id="cd05254">
    <property type="entry name" value="dTDP_HR_like_SDR_e"/>
    <property type="match status" value="1"/>
</dbReference>
<organism evidence="2 3">
    <name type="scientific">Methanothermobacter marburgensis (strain ATCC BAA-927 / DSM 2133 / JCM 14651 / NBRC 100331 / OCM 82 / Marburg)</name>
    <name type="common">Methanobacterium thermoautotrophicum</name>
    <dbReference type="NCBI Taxonomy" id="79929"/>
    <lineage>
        <taxon>Archaea</taxon>
        <taxon>Methanobacteriati</taxon>
        <taxon>Methanobacteriota</taxon>
        <taxon>Methanomada group</taxon>
        <taxon>Methanobacteria</taxon>
        <taxon>Methanobacteriales</taxon>
        <taxon>Methanobacteriaceae</taxon>
        <taxon>Methanothermobacter</taxon>
    </lineage>
</organism>
<feature type="domain" description="RmlD-like substrate binding" evidence="1">
    <location>
        <begin position="1"/>
        <end position="277"/>
    </location>
</feature>
<sequence length="284" mass="31960">MKVLVTGASGMLGSDLIDVLKERHEVLTSGDLDIRDLEGVMELAAKKRPDTIIHAAAFTDVDCAESERETAYQVNVLGTRNVAAAASQTGASLVYISTDYVFNGKKGEEYFEFDEPDPLNFYGKTKYLGELAVRDLTDKFYIVRTSWLFGRNGRNFVSTMVELAERGHEISVVDDQYGSPTYTRDLAGAIGKLIERPAYGVYHITNSGHCSWYDFAREIFHALQMGVKLKPVRSHEFPRPARRPSFSVLKNYNWIMEGFKPLRSYREALKDYLEEMKSINGGGP</sequence>
<dbReference type="InterPro" id="IPR005913">
    <property type="entry name" value="dTDP_dehydrorham_reduct"/>
</dbReference>
<dbReference type="PATRIC" id="fig|79929.8.peg.353"/>
<evidence type="ECO:0000259" key="1">
    <source>
        <dbReference type="Pfam" id="PF04321"/>
    </source>
</evidence>
<gene>
    <name evidence="2" type="ordered locus">MTBMA_c03640</name>
</gene>
<dbReference type="Gene3D" id="3.40.50.720">
    <property type="entry name" value="NAD(P)-binding Rossmann-like Domain"/>
    <property type="match status" value="1"/>
</dbReference>
<reference key="1">
    <citation type="submission" date="2009-08" db="EMBL/GenBank/DDBJ databases">
        <title>The genome sequence of Methanothermobacter marburgensis.</title>
        <authorList>
            <person name="Kaster A."/>
            <person name="Seedorf H."/>
            <person name="Goenrich M."/>
            <person name="Wiezer A."/>
            <person name="Liesegang H."/>
            <person name="Thauer R."/>
            <person name="Gottschalk G."/>
        </authorList>
    </citation>
    <scope>NUCLEOTIDE SEQUENCE</scope>
    <source>
        <strain>Marburg</strain>
    </source>
</reference>
<dbReference type="Proteomes" id="UP000000345">
    <property type="component" value="Chromosome"/>
</dbReference>
<evidence type="ECO:0000313" key="2">
    <source>
        <dbReference type="EMBL" id="ADL57965.1"/>
    </source>
</evidence>